<gene>
    <name evidence="3" type="ORF">FSB_LOCUS45320</name>
</gene>
<accession>A0A2N9HZ92</accession>
<dbReference type="SUPFAM" id="SSF56219">
    <property type="entry name" value="DNase I-like"/>
    <property type="match status" value="1"/>
</dbReference>
<evidence type="ECO:0000256" key="1">
    <source>
        <dbReference type="SAM" id="MobiDB-lite"/>
    </source>
</evidence>
<organism evidence="3">
    <name type="scientific">Fagus sylvatica</name>
    <name type="common">Beechnut</name>
    <dbReference type="NCBI Taxonomy" id="28930"/>
    <lineage>
        <taxon>Eukaryota</taxon>
        <taxon>Viridiplantae</taxon>
        <taxon>Streptophyta</taxon>
        <taxon>Embryophyta</taxon>
        <taxon>Tracheophyta</taxon>
        <taxon>Spermatophyta</taxon>
        <taxon>Magnoliopsida</taxon>
        <taxon>eudicotyledons</taxon>
        <taxon>Gunneridae</taxon>
        <taxon>Pentapetalae</taxon>
        <taxon>rosids</taxon>
        <taxon>fabids</taxon>
        <taxon>Fagales</taxon>
        <taxon>Fagaceae</taxon>
        <taxon>Fagus</taxon>
    </lineage>
</organism>
<name>A0A2N9HZ92_FAGSY</name>
<dbReference type="PANTHER" id="PTHR33116:SF78">
    <property type="entry name" value="OS12G0587133 PROTEIN"/>
    <property type="match status" value="1"/>
</dbReference>
<dbReference type="AlphaFoldDB" id="A0A2N9HZ92"/>
<evidence type="ECO:0000313" key="3">
    <source>
        <dbReference type="EMBL" id="SPD17438.1"/>
    </source>
</evidence>
<dbReference type="InterPro" id="IPR036691">
    <property type="entry name" value="Endo/exonu/phosph_ase_sf"/>
</dbReference>
<sequence length="1271" mass="143581">MCRLKNIQNAPNPSPSPPPTPIPTKTSHLHPHTPHPFPQPPFPQPYLPHPIYSNPYLAAFPALQPLVPYSQILQTIPLENSHTHNLTLPPKPTKPQTSIPSTHHTHAGGPVQGVENRGGIVNVRLDFCIDSKVFKLAFDGGRVDPYHITERRGRFRGSLWIGIKGLRWMLDILAKIRDPKQTLEGFFTFHRDGYRVLEFSCLANRGGHFVEITEYHSGTHRGCIRIPKGRKGAGWSVFEFQVRKCFLGETQKFLVAPASSSRFSDDGVAAERAGSSRNVAKKWLWKSNKTRRTKSAPDLHPTVRFLEAPSLAIEDGAAGEGLFSPLTCTPIRMVGPPTSPLGMESLGDGVDALYQPSRWVAHQMNMFRKQVGVSVNGHEAECLALLPKIEADRKPKKASTSVRKTAKKGTRELRNLASSVNYGGDEAGKHRSSDGSESLGQLAFDVMVGHFSVSCYWHGLVDGFNRVCSGVYGPHYEESRQQFWEELSFIRQRWVVPWCVVGDFNVVRYPSERLGCTRFSPGMYAFSDWIDSHNLVDLPLVGGHYTWSSGTTPPSMSRIDRAMVSLDWEAHYPDILLKLLPRPISDHHPLLVVAGGMARGKSSFKFENMWLKEAGFVDKVQSWWSGYAFTGTLSFVLASKLKALKEDLKQWNKVTFGDVHYKKACRMRDILDLDVKEGWEGLSVAEINLREEGDNNTSYFHHLANSNRRRNYLGSLEVEGRVFEDKDDIKTHVEQFYHSLYQESEPWRPEADQESEPWRPEADGLDFDSIDPMDRDLLERPFDKEEVVQVLQHLEGDKALGPDGFTIAFFQKCWRVVEADVMAFFGEVHEYGKFERSLNATFISLIPKKPNAVNIRDFLPINLVGCIYKLLAKVLANRLALDGFGSKWITWMRACTSTVRFSMIVNGSPNGFFKSSCGLRQGDPLSPLLFLLIMEVLSRLLRRSVEMGFIKGFQAVTGLKVNMTKSEMVPIGEVHNLSAMAKLLYCRIGSLSLQYLGMPLGASYKALEIWNPIIEKIERRLAGWQKMYLSKGGRLTLLKSTLSSLPTYYLSLFPILGNGYGASGWRRRIFGIGWWLPSMGWVGEAGSLTLQGVLMAVVYGSILAWELFSRLFEISQNQDDTVASVLVSQGMGQPRVWNVLFGRACNDWEMDQVVTFFSLLHAHTPRGDEVDKLVWGPSKKGIFDSSSFYHMLHNPLDICFPWKSIWRVKAPPRVAFFTWTATWGWILTCDNLQKKGFVLAGWCCMCKNAEETADHLLLHCWFAKQLWNFVF</sequence>
<feature type="compositionally biased region" description="Polar residues" evidence="1">
    <location>
        <begin position="1"/>
        <end position="10"/>
    </location>
</feature>
<feature type="region of interest" description="Disordered" evidence="1">
    <location>
        <begin position="83"/>
        <end position="113"/>
    </location>
</feature>
<dbReference type="InterPro" id="IPR026960">
    <property type="entry name" value="RVT-Znf"/>
</dbReference>
<feature type="region of interest" description="Disordered" evidence="1">
    <location>
        <begin position="1"/>
        <end position="42"/>
    </location>
</feature>
<feature type="region of interest" description="Disordered" evidence="1">
    <location>
        <begin position="744"/>
        <end position="765"/>
    </location>
</feature>
<dbReference type="Pfam" id="PF13966">
    <property type="entry name" value="zf-RVT"/>
    <property type="match status" value="1"/>
</dbReference>
<dbReference type="Gene3D" id="3.60.10.10">
    <property type="entry name" value="Endonuclease/exonuclease/phosphatase"/>
    <property type="match status" value="1"/>
</dbReference>
<dbReference type="PANTHER" id="PTHR33116">
    <property type="entry name" value="REVERSE TRANSCRIPTASE ZINC-BINDING DOMAIN-CONTAINING PROTEIN-RELATED-RELATED"/>
    <property type="match status" value="1"/>
</dbReference>
<feature type="domain" description="Reverse transcriptase zinc-binding" evidence="2">
    <location>
        <begin position="1183"/>
        <end position="1267"/>
    </location>
</feature>
<feature type="compositionally biased region" description="Pro residues" evidence="1">
    <location>
        <begin position="12"/>
        <end position="22"/>
    </location>
</feature>
<reference evidence="3" key="1">
    <citation type="submission" date="2018-02" db="EMBL/GenBank/DDBJ databases">
        <authorList>
            <person name="Cohen D.B."/>
            <person name="Kent A.D."/>
        </authorList>
    </citation>
    <scope>NUCLEOTIDE SEQUENCE</scope>
</reference>
<dbReference type="EMBL" id="OIVN01004445">
    <property type="protein sequence ID" value="SPD17438.1"/>
    <property type="molecule type" value="Genomic_DNA"/>
</dbReference>
<feature type="compositionally biased region" description="Basic and acidic residues" evidence="1">
    <location>
        <begin position="745"/>
        <end position="762"/>
    </location>
</feature>
<protein>
    <recommendedName>
        <fullName evidence="2">Reverse transcriptase zinc-binding domain-containing protein</fullName>
    </recommendedName>
</protein>
<proteinExistence type="predicted"/>
<evidence type="ECO:0000259" key="2">
    <source>
        <dbReference type="Pfam" id="PF13966"/>
    </source>
</evidence>